<feature type="compositionally biased region" description="Acidic residues" evidence="1">
    <location>
        <begin position="126"/>
        <end position="137"/>
    </location>
</feature>
<keyword evidence="3" id="KW-1185">Reference proteome</keyword>
<proteinExistence type="predicted"/>
<accession>A0ABR1UAV1</accession>
<dbReference type="EMBL" id="JAQQWK010000001">
    <property type="protein sequence ID" value="KAK8056023.1"/>
    <property type="molecule type" value="Genomic_DNA"/>
</dbReference>
<name>A0ABR1UAV1_9PEZI</name>
<dbReference type="Proteomes" id="UP001444661">
    <property type="component" value="Unassembled WGS sequence"/>
</dbReference>
<protein>
    <submittedName>
        <fullName evidence="2">Uncharacterized protein</fullName>
    </submittedName>
</protein>
<comment type="caution">
    <text evidence="2">The sequence shown here is derived from an EMBL/GenBank/DDBJ whole genome shotgun (WGS) entry which is preliminary data.</text>
</comment>
<sequence length="217" mass="23194">MQLLDDHLMKANAGQHAIPSKSLRIDAKSLQALRSVAQTYLQDLERIQGIAAAEDNKKQSSSSGETVQDKWLGLKRRASVGASTAVPVPAPAIPEAELGREHTYFVAPGPVAPQSFTSYAPRSESPEDGEEQEDAGGQEDTGQKGPDASSTNTGKKQRRRPYTEWLGKSTTPIPPPILPSSSTQKLLTGANNAVPEPSTPPTPTSSTGPKKKQKTRF</sequence>
<evidence type="ECO:0000256" key="1">
    <source>
        <dbReference type="SAM" id="MobiDB-lite"/>
    </source>
</evidence>
<gene>
    <name evidence="2" type="ORF">PG993_001250</name>
</gene>
<evidence type="ECO:0000313" key="2">
    <source>
        <dbReference type="EMBL" id="KAK8056023.1"/>
    </source>
</evidence>
<organism evidence="2 3">
    <name type="scientific">Apiospora rasikravindrae</name>
    <dbReference type="NCBI Taxonomy" id="990691"/>
    <lineage>
        <taxon>Eukaryota</taxon>
        <taxon>Fungi</taxon>
        <taxon>Dikarya</taxon>
        <taxon>Ascomycota</taxon>
        <taxon>Pezizomycotina</taxon>
        <taxon>Sordariomycetes</taxon>
        <taxon>Xylariomycetidae</taxon>
        <taxon>Amphisphaeriales</taxon>
        <taxon>Apiosporaceae</taxon>
        <taxon>Apiospora</taxon>
    </lineage>
</organism>
<evidence type="ECO:0000313" key="3">
    <source>
        <dbReference type="Proteomes" id="UP001444661"/>
    </source>
</evidence>
<reference evidence="2 3" key="1">
    <citation type="submission" date="2023-01" db="EMBL/GenBank/DDBJ databases">
        <title>Analysis of 21 Apiospora genomes using comparative genomics revels a genus with tremendous synthesis potential of carbohydrate active enzymes and secondary metabolites.</title>
        <authorList>
            <person name="Sorensen T."/>
        </authorList>
    </citation>
    <scope>NUCLEOTIDE SEQUENCE [LARGE SCALE GENOMIC DNA]</scope>
    <source>
        <strain evidence="2 3">CBS 33761</strain>
    </source>
</reference>
<feature type="region of interest" description="Disordered" evidence="1">
    <location>
        <begin position="104"/>
        <end position="217"/>
    </location>
</feature>